<sequence length="217" mass="22404">MTSIAIIGGTGYSGGNIAAEAVKRGISVTAVSRHAPDAQADGVSYVQGDIADRSFTDALAADHDVVVVAIHAVDGDNNPVLPQLVEGLAEGAIAGGARLAFVGGAGSTHEGVGGPRLFDKPEFVEAYKPEALAHAGVLDWLRSDATPNGLQWFYVSPAETYGGYNPGTAIGGYRTSADTVLRDAEGKSEISGADFALAFVDEIETPTHVNQRFVVGY</sequence>
<organism evidence="2 3">
    <name type="scientific">Gryllotalpicola protaetiae</name>
    <dbReference type="NCBI Taxonomy" id="2419771"/>
    <lineage>
        <taxon>Bacteria</taxon>
        <taxon>Bacillati</taxon>
        <taxon>Actinomycetota</taxon>
        <taxon>Actinomycetes</taxon>
        <taxon>Micrococcales</taxon>
        <taxon>Microbacteriaceae</taxon>
        <taxon>Gryllotalpicola</taxon>
    </lineage>
</organism>
<accession>A0A387BMB5</accession>
<dbReference type="InterPro" id="IPR036291">
    <property type="entry name" value="NAD(P)-bd_dom_sf"/>
</dbReference>
<evidence type="ECO:0000259" key="1">
    <source>
        <dbReference type="Pfam" id="PF13460"/>
    </source>
</evidence>
<dbReference type="SUPFAM" id="SSF51735">
    <property type="entry name" value="NAD(P)-binding Rossmann-fold domains"/>
    <property type="match status" value="1"/>
</dbReference>
<dbReference type="PANTHER" id="PTHR43355">
    <property type="entry name" value="FLAVIN REDUCTASE (NADPH)"/>
    <property type="match status" value="1"/>
</dbReference>
<dbReference type="Pfam" id="PF13460">
    <property type="entry name" value="NAD_binding_10"/>
    <property type="match status" value="1"/>
</dbReference>
<dbReference type="InterPro" id="IPR016040">
    <property type="entry name" value="NAD(P)-bd_dom"/>
</dbReference>
<dbReference type="AlphaFoldDB" id="A0A387BMB5"/>
<dbReference type="GO" id="GO:0016646">
    <property type="term" value="F:oxidoreductase activity, acting on the CH-NH group of donors, NAD or NADP as acceptor"/>
    <property type="evidence" value="ECO:0007669"/>
    <property type="project" value="TreeGrafter"/>
</dbReference>
<name>A0A387BMB5_9MICO</name>
<gene>
    <name evidence="2" type="ORF">D7I44_09890</name>
</gene>
<evidence type="ECO:0000313" key="3">
    <source>
        <dbReference type="Proteomes" id="UP000275069"/>
    </source>
</evidence>
<dbReference type="InterPro" id="IPR051606">
    <property type="entry name" value="Polyketide_Oxido-like"/>
</dbReference>
<reference evidence="2 3" key="1">
    <citation type="submission" date="2018-09" db="EMBL/GenBank/DDBJ databases">
        <title>Genome sequencing of strain 2DFW10M-5.</title>
        <authorList>
            <person name="Heo J."/>
            <person name="Kim S.-J."/>
            <person name="Kwon S.-W."/>
        </authorList>
    </citation>
    <scope>NUCLEOTIDE SEQUENCE [LARGE SCALE GENOMIC DNA]</scope>
    <source>
        <strain evidence="2 3">2DFW10M-5</strain>
    </source>
</reference>
<proteinExistence type="predicted"/>
<dbReference type="KEGG" id="gry:D7I44_09890"/>
<dbReference type="RefSeq" id="WP_120789351.1">
    <property type="nucleotide sequence ID" value="NZ_CP032624.1"/>
</dbReference>
<dbReference type="EMBL" id="CP032624">
    <property type="protein sequence ID" value="AYG03818.1"/>
    <property type="molecule type" value="Genomic_DNA"/>
</dbReference>
<keyword evidence="3" id="KW-1185">Reference proteome</keyword>
<protein>
    <submittedName>
        <fullName evidence="2">NAD-dependent epimerase/dehydratase family protein</fullName>
    </submittedName>
</protein>
<dbReference type="PANTHER" id="PTHR43355:SF2">
    <property type="entry name" value="FLAVIN REDUCTASE (NADPH)"/>
    <property type="match status" value="1"/>
</dbReference>
<feature type="domain" description="NAD(P)-binding" evidence="1">
    <location>
        <begin position="8"/>
        <end position="205"/>
    </location>
</feature>
<dbReference type="OrthoDB" id="3191258at2"/>
<dbReference type="Gene3D" id="3.40.50.720">
    <property type="entry name" value="NAD(P)-binding Rossmann-like Domain"/>
    <property type="match status" value="1"/>
</dbReference>
<evidence type="ECO:0000313" key="2">
    <source>
        <dbReference type="EMBL" id="AYG03818.1"/>
    </source>
</evidence>
<dbReference type="Proteomes" id="UP000275069">
    <property type="component" value="Chromosome"/>
</dbReference>